<feature type="transmembrane region" description="Helical" evidence="3">
    <location>
        <begin position="632"/>
        <end position="654"/>
    </location>
</feature>
<dbReference type="OrthoDB" id="3200163at2759"/>
<protein>
    <recommendedName>
        <fullName evidence="4">Carboxylesterase type B domain-containing protein</fullName>
    </recommendedName>
</protein>
<comment type="caution">
    <text evidence="5">The sequence shown here is derived from an EMBL/GenBank/DDBJ whole genome shotgun (WGS) entry which is preliminary data.</text>
</comment>
<dbReference type="Pfam" id="PF00135">
    <property type="entry name" value="COesterase"/>
    <property type="match status" value="1"/>
</dbReference>
<dbReference type="InterPro" id="IPR002018">
    <property type="entry name" value="CarbesteraseB"/>
</dbReference>
<proteinExistence type="inferred from homology"/>
<dbReference type="PANTHER" id="PTHR43903">
    <property type="entry name" value="NEUROLIGIN"/>
    <property type="match status" value="1"/>
</dbReference>
<dbReference type="Gene3D" id="3.40.50.1820">
    <property type="entry name" value="alpha/beta hydrolase"/>
    <property type="match status" value="1"/>
</dbReference>
<evidence type="ECO:0000256" key="1">
    <source>
        <dbReference type="ARBA" id="ARBA00005964"/>
    </source>
</evidence>
<keyword evidence="3" id="KW-0472">Membrane</keyword>
<reference evidence="5" key="1">
    <citation type="submission" date="2021-02" db="EMBL/GenBank/DDBJ databases">
        <authorList>
            <person name="Nowell W R."/>
        </authorList>
    </citation>
    <scope>NUCLEOTIDE SEQUENCE</scope>
</reference>
<dbReference type="EMBL" id="CAJNON010000135">
    <property type="protein sequence ID" value="CAF1016945.1"/>
    <property type="molecule type" value="Genomic_DNA"/>
</dbReference>
<gene>
    <name evidence="5" type="ORF">VCS650_LOCUS15579</name>
</gene>
<evidence type="ECO:0000256" key="3">
    <source>
        <dbReference type="SAM" id="Phobius"/>
    </source>
</evidence>
<evidence type="ECO:0000256" key="2">
    <source>
        <dbReference type="SAM" id="MobiDB-lite"/>
    </source>
</evidence>
<keyword evidence="3" id="KW-1133">Transmembrane helix</keyword>
<keyword evidence="3" id="KW-0812">Transmembrane</keyword>
<dbReference type="InterPro" id="IPR029058">
    <property type="entry name" value="AB_hydrolase_fold"/>
</dbReference>
<feature type="region of interest" description="Disordered" evidence="2">
    <location>
        <begin position="735"/>
        <end position="754"/>
    </location>
</feature>
<name>A0A814HZ07_9BILA</name>
<dbReference type="AlphaFoldDB" id="A0A814HZ07"/>
<evidence type="ECO:0000259" key="4">
    <source>
        <dbReference type="Pfam" id="PF00135"/>
    </source>
</evidence>
<dbReference type="InterPro" id="IPR051093">
    <property type="entry name" value="Neuroligin/BSAL"/>
</dbReference>
<sequence length="754" mass="87620">MFYSLIILIYYHHHLLLHISASSLLFTLHDVRYTLSDRVLTIPKLGSIRGIYIDYENEYYKKYNLVNIEAFHGIQYGLYHGRFEPSKERFDLHPDTNVNKQIEYGAACSQYIWRNESELSRVRTKDFAEKYYPKLLKYILKQDEEQCLYMNIYQPQIKDLKERLPVLLFVHGDGYDMSTGAAFDGAIFASYTKSVVVTINYRLGPFGFLYVSRENKGDYALQDIYTALHWLKNYVTNFNGDPDRITLYGTGTGAVLASLVVMLETVNGGTGTIKRRKSLVHRLILNEQTFLSPHMTSTLQEISSYQSNFLSYLSCSTLQCLRNQTLITTDDFLQKTTYSNENGYFNYMCPLENPFPFYHSSILNNDYINPLRLRFFQQAHTLLPENLRILLTTSSSITRSTLSVPFDIKNLNMNKTIEYLFNYAYTIWNKTTNKFHFDKQLLSYQQQIIAPLLEYAKYISNERKIHILERHSNKYQSELPFTFGYVLAPSMSVYNDTYLTADENDRNESMSMMDLFANLIHNGDINIKSPYCKRSNREILEEWQPVFPELNFIILKDDKLTQQSGHYAQVHYLFNNLISNLSHRPFHIDLLNTWRSLYDMSYQHNISTQRSSLVRSSLLTKPIYNENKNLKYIFIITLSVLLILIINFLICILLGRRGHYYRKREYNCLNGHTQLNIEKTEQHHGGSSPSSTNSNGTLVQQLIVNTNCTTTTNSSLSSTPPVDILHPINVTKKNGILRSSPKQKKPSELPEAIV</sequence>
<feature type="domain" description="Carboxylesterase type B" evidence="4">
    <location>
        <begin position="39"/>
        <end position="552"/>
    </location>
</feature>
<comment type="similarity">
    <text evidence="1">Belongs to the type-B carboxylesterase/lipase family.</text>
</comment>
<accession>A0A814HZ07</accession>
<evidence type="ECO:0000313" key="6">
    <source>
        <dbReference type="Proteomes" id="UP000663891"/>
    </source>
</evidence>
<evidence type="ECO:0000313" key="5">
    <source>
        <dbReference type="EMBL" id="CAF1016945.1"/>
    </source>
</evidence>
<organism evidence="5 6">
    <name type="scientific">Adineta steineri</name>
    <dbReference type="NCBI Taxonomy" id="433720"/>
    <lineage>
        <taxon>Eukaryota</taxon>
        <taxon>Metazoa</taxon>
        <taxon>Spiralia</taxon>
        <taxon>Gnathifera</taxon>
        <taxon>Rotifera</taxon>
        <taxon>Eurotatoria</taxon>
        <taxon>Bdelloidea</taxon>
        <taxon>Adinetida</taxon>
        <taxon>Adinetidae</taxon>
        <taxon>Adineta</taxon>
    </lineage>
</organism>
<dbReference type="SUPFAM" id="SSF53474">
    <property type="entry name" value="alpha/beta-Hydrolases"/>
    <property type="match status" value="1"/>
</dbReference>
<dbReference type="Proteomes" id="UP000663891">
    <property type="component" value="Unassembled WGS sequence"/>
</dbReference>